<dbReference type="Proteomes" id="UP001187415">
    <property type="component" value="Unassembled WGS sequence"/>
</dbReference>
<gene>
    <name evidence="1" type="ORF">Q5P01_012497</name>
</gene>
<proteinExistence type="predicted"/>
<evidence type="ECO:0000313" key="1">
    <source>
        <dbReference type="EMBL" id="KAK2842297.1"/>
    </source>
</evidence>
<dbReference type="AlphaFoldDB" id="A0AA88MNP8"/>
<accession>A0AA88MNP8</accession>
<sequence length="69" mass="7334">MRRYNISVPSVLSFTGVGEGAVWLLSCSHEETGAAVRDVGSFQSVSSSLQVREAFGRVAQSKKTAGQTD</sequence>
<comment type="caution">
    <text evidence="1">The sequence shown here is derived from an EMBL/GenBank/DDBJ whole genome shotgun (WGS) entry which is preliminary data.</text>
</comment>
<protein>
    <submittedName>
        <fullName evidence="1">Uncharacterized protein</fullName>
    </submittedName>
</protein>
<name>A0AA88MNP8_CHASR</name>
<organism evidence="1 2">
    <name type="scientific">Channa striata</name>
    <name type="common">Snakehead murrel</name>
    <name type="synonym">Ophicephalus striatus</name>
    <dbReference type="NCBI Taxonomy" id="64152"/>
    <lineage>
        <taxon>Eukaryota</taxon>
        <taxon>Metazoa</taxon>
        <taxon>Chordata</taxon>
        <taxon>Craniata</taxon>
        <taxon>Vertebrata</taxon>
        <taxon>Euteleostomi</taxon>
        <taxon>Actinopterygii</taxon>
        <taxon>Neopterygii</taxon>
        <taxon>Teleostei</taxon>
        <taxon>Neoteleostei</taxon>
        <taxon>Acanthomorphata</taxon>
        <taxon>Anabantaria</taxon>
        <taxon>Anabantiformes</taxon>
        <taxon>Channoidei</taxon>
        <taxon>Channidae</taxon>
        <taxon>Channa</taxon>
    </lineage>
</organism>
<dbReference type="EMBL" id="JAUPFM010000009">
    <property type="protein sequence ID" value="KAK2842297.1"/>
    <property type="molecule type" value="Genomic_DNA"/>
</dbReference>
<keyword evidence="2" id="KW-1185">Reference proteome</keyword>
<reference evidence="1" key="1">
    <citation type="submission" date="2023-07" db="EMBL/GenBank/DDBJ databases">
        <title>Chromosome-level Genome Assembly of Striped Snakehead (Channa striata).</title>
        <authorList>
            <person name="Liu H."/>
        </authorList>
    </citation>
    <scope>NUCLEOTIDE SEQUENCE</scope>
    <source>
        <strain evidence="1">Gz</strain>
        <tissue evidence="1">Muscle</tissue>
    </source>
</reference>
<evidence type="ECO:0000313" key="2">
    <source>
        <dbReference type="Proteomes" id="UP001187415"/>
    </source>
</evidence>